<protein>
    <submittedName>
        <fullName evidence="6">PUS3-like protein</fullName>
    </submittedName>
</protein>
<gene>
    <name evidence="6" type="ORF">MAR_004980</name>
</gene>
<feature type="compositionally biased region" description="Polar residues" evidence="4">
    <location>
        <begin position="490"/>
        <end position="500"/>
    </location>
</feature>
<dbReference type="SUPFAM" id="SSF55120">
    <property type="entry name" value="Pseudouridine synthase"/>
    <property type="match status" value="1"/>
</dbReference>
<dbReference type="PANTHER" id="PTHR11142">
    <property type="entry name" value="PSEUDOURIDYLATE SYNTHASE"/>
    <property type="match status" value="1"/>
</dbReference>
<proteinExistence type="inferred from homology"/>
<evidence type="ECO:0000256" key="3">
    <source>
        <dbReference type="ARBA" id="ARBA00023235"/>
    </source>
</evidence>
<feature type="region of interest" description="Disordered" evidence="4">
    <location>
        <begin position="277"/>
        <end position="337"/>
    </location>
</feature>
<comment type="similarity">
    <text evidence="1">Belongs to the tRNA pseudouridine synthase TruA family.</text>
</comment>
<dbReference type="InterPro" id="IPR020097">
    <property type="entry name" value="PsdUridine_synth_TruA_a/b_dom"/>
</dbReference>
<dbReference type="Proteomes" id="UP001164746">
    <property type="component" value="Chromosome 9"/>
</dbReference>
<evidence type="ECO:0000256" key="2">
    <source>
        <dbReference type="ARBA" id="ARBA00022694"/>
    </source>
</evidence>
<feature type="compositionally biased region" description="Basic and acidic residues" evidence="4">
    <location>
        <begin position="293"/>
        <end position="322"/>
    </location>
</feature>
<evidence type="ECO:0000259" key="5">
    <source>
        <dbReference type="Pfam" id="PF01416"/>
    </source>
</evidence>
<evidence type="ECO:0000313" key="7">
    <source>
        <dbReference type="Proteomes" id="UP001164746"/>
    </source>
</evidence>
<dbReference type="InterPro" id="IPR020103">
    <property type="entry name" value="PsdUridine_synth_cat_dom_sf"/>
</dbReference>
<accession>A0ABY7EZS8</accession>
<evidence type="ECO:0000256" key="1">
    <source>
        <dbReference type="ARBA" id="ARBA00009375"/>
    </source>
</evidence>
<dbReference type="InterPro" id="IPR020095">
    <property type="entry name" value="PsdUridine_synth_TruA_C"/>
</dbReference>
<evidence type="ECO:0000313" key="6">
    <source>
        <dbReference type="EMBL" id="WAR14875.1"/>
    </source>
</evidence>
<dbReference type="PANTHER" id="PTHR11142:SF5">
    <property type="entry name" value="TRNA PSEUDOURIDINE(38_39) SYNTHASE"/>
    <property type="match status" value="1"/>
</dbReference>
<feature type="region of interest" description="Disordered" evidence="4">
    <location>
        <begin position="488"/>
        <end position="514"/>
    </location>
</feature>
<keyword evidence="2" id="KW-0819">tRNA processing</keyword>
<name>A0ABY7EZS8_MYAAR</name>
<organism evidence="6 7">
    <name type="scientific">Mya arenaria</name>
    <name type="common">Soft-shell clam</name>
    <dbReference type="NCBI Taxonomy" id="6604"/>
    <lineage>
        <taxon>Eukaryota</taxon>
        <taxon>Metazoa</taxon>
        <taxon>Spiralia</taxon>
        <taxon>Lophotrochozoa</taxon>
        <taxon>Mollusca</taxon>
        <taxon>Bivalvia</taxon>
        <taxon>Autobranchia</taxon>
        <taxon>Heteroconchia</taxon>
        <taxon>Euheterodonta</taxon>
        <taxon>Imparidentia</taxon>
        <taxon>Neoheterodontei</taxon>
        <taxon>Myida</taxon>
        <taxon>Myoidea</taxon>
        <taxon>Myidae</taxon>
        <taxon>Mya</taxon>
    </lineage>
</organism>
<sequence length="557" mass="62308">MYCRQQNNLDYWNSREICSETIQAQVVTDASGLGWGATYGSHVASGDWNRRVSYLTSNEREMLAILMAIKAFAKLLRGQVEFRETSAKITFFGIKNDTSRSGFEVELPRASNVKLDSVQTLQDHIERTDRFRLPGGPVFLSLRAPYNAIQASSVAKILDEAIKLAGLEGQGYTAKSFRPTGATTAIAQNINPEILMEEAGKKLIGEYDFCNFCKFNVKDGITNYVRKIMEVEVKTLDETDDGFTMCELTIVWRAFLWHQIRSIFYVLVLVGKGKESVEDDSSEEDMTSRKRQRLEIDKPSHIDDKPFGTLDKPKSGENKDPHIIYGENNKEDDDTVRDIDGETTSMKADKDICDSKTSLKDNGEENLETSENGMKGGEKVTILTNLTINLTENISRQTQRAFCVWEENLPVNENAELAEKRLLQEYKKKLVLDGDVVPDPFSISSGWKGEKAAVNTWPSIYITDIATYLGCSTTKDVMNRVEHAVKTGATKKSSTSNLSEWNVPKLKGKPSMKPKKAVDAIWSKGRLHSPRKRARIVKIQGTVNLGFGMDSTSGSLA</sequence>
<dbReference type="SUPFAM" id="SSF56349">
    <property type="entry name" value="DNA breaking-rejoining enzymes"/>
    <property type="match status" value="1"/>
</dbReference>
<dbReference type="InterPro" id="IPR011010">
    <property type="entry name" value="DNA_brk_join_enz"/>
</dbReference>
<dbReference type="InterPro" id="IPR001406">
    <property type="entry name" value="PsdUridine_synth_TruA"/>
</dbReference>
<keyword evidence="3" id="KW-0413">Isomerase</keyword>
<reference evidence="6" key="1">
    <citation type="submission" date="2022-11" db="EMBL/GenBank/DDBJ databases">
        <title>Centuries of genome instability and evolution in soft-shell clam transmissible cancer (bioRxiv).</title>
        <authorList>
            <person name="Hart S.F.M."/>
            <person name="Yonemitsu M.A."/>
            <person name="Giersch R.M."/>
            <person name="Beal B.F."/>
            <person name="Arriagada G."/>
            <person name="Davis B.W."/>
            <person name="Ostrander E.A."/>
            <person name="Goff S.P."/>
            <person name="Metzger M.J."/>
        </authorList>
    </citation>
    <scope>NUCLEOTIDE SEQUENCE</scope>
    <source>
        <strain evidence="6">MELC-2E11</strain>
        <tissue evidence="6">Siphon/mantle</tissue>
    </source>
</reference>
<dbReference type="EMBL" id="CP111020">
    <property type="protein sequence ID" value="WAR14875.1"/>
    <property type="molecule type" value="Genomic_DNA"/>
</dbReference>
<evidence type="ECO:0000256" key="4">
    <source>
        <dbReference type="SAM" id="MobiDB-lite"/>
    </source>
</evidence>
<feature type="domain" description="Pseudouridine synthase I TruA alpha/beta" evidence="5">
    <location>
        <begin position="201"/>
        <end position="279"/>
    </location>
</feature>
<dbReference type="Pfam" id="PF01416">
    <property type="entry name" value="PseudoU_synth_1"/>
    <property type="match status" value="1"/>
</dbReference>
<dbReference type="Gene3D" id="3.30.70.660">
    <property type="entry name" value="Pseudouridine synthase I, catalytic domain, C-terminal subdomain"/>
    <property type="match status" value="1"/>
</dbReference>
<keyword evidence="7" id="KW-1185">Reference proteome</keyword>